<sequence>MLDVIRNPEWKSVAVKFIALQLVLGMLMFFFMNHQVGRVNQVIVEQNAAIMGHMLKKDPQLEQELVSYITQGVQPAEVEEGKRILATYGYGSDISIEDQPALSGLALPMKATVLVMMFVIPVMLLLLWEYRKVFGRINRISHAAEQVVERQFDEPLPEDEEGAFGALGRSFNAMAGRLNNTLQLLQQEKEFLQNLLSDISHQLKTPLSSLIIYNENLLKDPKMKEDMKASFLERSRQQLDRMEWLIVSLLKLARIEAGSIVFRKNEIRIRDLIEDAAFSLQLLSEQNKQTLQIHGGEDLLIQGDDEWMKEAFINLMKNAMEHTPEGGVIHVRLEEHSLFSTVVIQDYGEGIHPEDVPHIFKRFYRGKSNSKSQGIGIGLSLSKVLIEGQGGQITVFSKHGEGTEFRVLFLKSTR</sequence>
<accession>A0ACC7NX27</accession>
<evidence type="ECO:0000313" key="2">
    <source>
        <dbReference type="Proteomes" id="UP001631969"/>
    </source>
</evidence>
<comment type="caution">
    <text evidence="1">The sequence shown here is derived from an EMBL/GenBank/DDBJ whole genome shotgun (WGS) entry which is preliminary data.</text>
</comment>
<keyword evidence="1" id="KW-0547">Nucleotide-binding</keyword>
<dbReference type="Proteomes" id="UP001631969">
    <property type="component" value="Unassembled WGS sequence"/>
</dbReference>
<name>A0ACC7NX27_9BACL</name>
<proteinExistence type="predicted"/>
<keyword evidence="1" id="KW-0067">ATP-binding</keyword>
<gene>
    <name evidence="1" type="ORF">ACI1P1_09815</name>
</gene>
<organism evidence="1 2">
    <name type="scientific">Paenibacillus mesotrionivorans</name>
    <dbReference type="NCBI Taxonomy" id="3160968"/>
    <lineage>
        <taxon>Bacteria</taxon>
        <taxon>Bacillati</taxon>
        <taxon>Bacillota</taxon>
        <taxon>Bacilli</taxon>
        <taxon>Bacillales</taxon>
        <taxon>Paenibacillaceae</taxon>
        <taxon>Paenibacillus</taxon>
    </lineage>
</organism>
<dbReference type="EMBL" id="JBJURJ010000005">
    <property type="protein sequence ID" value="MFM9328584.1"/>
    <property type="molecule type" value="Genomic_DNA"/>
</dbReference>
<evidence type="ECO:0000313" key="1">
    <source>
        <dbReference type="EMBL" id="MFM9328584.1"/>
    </source>
</evidence>
<protein>
    <submittedName>
        <fullName evidence="1">ATP-binding protein</fullName>
    </submittedName>
</protein>
<keyword evidence="2" id="KW-1185">Reference proteome</keyword>
<reference evidence="1" key="1">
    <citation type="submission" date="2024-12" db="EMBL/GenBank/DDBJ databases">
        <authorList>
            <person name="Wu N."/>
        </authorList>
    </citation>
    <scope>NUCLEOTIDE SEQUENCE</scope>
    <source>
        <strain evidence="1">P15</strain>
    </source>
</reference>